<dbReference type="InterPro" id="IPR002589">
    <property type="entry name" value="Macro_dom"/>
</dbReference>
<name>A0A9Q0EP23_9TELE</name>
<gene>
    <name evidence="2" type="ORF">NHX12_022835</name>
</gene>
<organism evidence="2 3">
    <name type="scientific">Muraenolepis orangiensis</name>
    <name type="common">Patagonian moray cod</name>
    <dbReference type="NCBI Taxonomy" id="630683"/>
    <lineage>
        <taxon>Eukaryota</taxon>
        <taxon>Metazoa</taxon>
        <taxon>Chordata</taxon>
        <taxon>Craniata</taxon>
        <taxon>Vertebrata</taxon>
        <taxon>Euteleostomi</taxon>
        <taxon>Actinopterygii</taxon>
        <taxon>Neopterygii</taxon>
        <taxon>Teleostei</taxon>
        <taxon>Neoteleostei</taxon>
        <taxon>Acanthomorphata</taxon>
        <taxon>Zeiogadaria</taxon>
        <taxon>Gadariae</taxon>
        <taxon>Gadiformes</taxon>
        <taxon>Muraenolepidoidei</taxon>
        <taxon>Muraenolepididae</taxon>
        <taxon>Muraenolepis</taxon>
    </lineage>
</organism>
<dbReference type="Pfam" id="PF01661">
    <property type="entry name" value="Macro"/>
    <property type="match status" value="1"/>
</dbReference>
<dbReference type="Proteomes" id="UP001148018">
    <property type="component" value="Unassembled WGS sequence"/>
</dbReference>
<comment type="caution">
    <text evidence="2">The sequence shown here is derived from an EMBL/GenBank/DDBJ whole genome shotgun (WGS) entry which is preliminary data.</text>
</comment>
<feature type="non-terminal residue" evidence="2">
    <location>
        <position position="1"/>
    </location>
</feature>
<dbReference type="InterPro" id="IPR043472">
    <property type="entry name" value="Macro_dom-like"/>
</dbReference>
<dbReference type="EMBL" id="JANIIK010000038">
    <property type="protein sequence ID" value="KAJ3610744.1"/>
    <property type="molecule type" value="Genomic_DNA"/>
</dbReference>
<evidence type="ECO:0000259" key="1">
    <source>
        <dbReference type="PROSITE" id="PS51154"/>
    </source>
</evidence>
<keyword evidence="3" id="KW-1185">Reference proteome</keyword>
<evidence type="ECO:0000313" key="3">
    <source>
        <dbReference type="Proteomes" id="UP001148018"/>
    </source>
</evidence>
<feature type="domain" description="Macro" evidence="1">
    <location>
        <begin position="1"/>
        <end position="55"/>
    </location>
</feature>
<proteinExistence type="predicted"/>
<sequence length="55" mass="6137">MPGQQWYTTRQISCDVIHTVGPVARGRAGHSESSDLRSCYQNSLKLMVENNLTTV</sequence>
<dbReference type="PROSITE" id="PS51154">
    <property type="entry name" value="MACRO"/>
    <property type="match status" value="1"/>
</dbReference>
<accession>A0A9Q0EP23</accession>
<protein>
    <recommendedName>
        <fullName evidence="1">Macro domain-containing protein</fullName>
    </recommendedName>
</protein>
<dbReference type="OrthoDB" id="6133115at2759"/>
<evidence type="ECO:0000313" key="2">
    <source>
        <dbReference type="EMBL" id="KAJ3610744.1"/>
    </source>
</evidence>
<dbReference type="Gene3D" id="3.40.220.10">
    <property type="entry name" value="Leucine Aminopeptidase, subunit E, domain 1"/>
    <property type="match status" value="1"/>
</dbReference>
<reference evidence="2" key="1">
    <citation type="submission" date="2022-07" db="EMBL/GenBank/DDBJ databases">
        <title>Chromosome-level genome of Muraenolepis orangiensis.</title>
        <authorList>
            <person name="Kim J."/>
        </authorList>
    </citation>
    <scope>NUCLEOTIDE SEQUENCE</scope>
    <source>
        <strain evidence="2">KU_S4_2022</strain>
        <tissue evidence="2">Muscle</tissue>
    </source>
</reference>
<dbReference type="AlphaFoldDB" id="A0A9Q0EP23"/>
<dbReference type="SUPFAM" id="SSF52949">
    <property type="entry name" value="Macro domain-like"/>
    <property type="match status" value="1"/>
</dbReference>